<dbReference type="Proteomes" id="UP001236415">
    <property type="component" value="Chromosome"/>
</dbReference>
<feature type="domain" description="NAD(P)-binding" evidence="1">
    <location>
        <begin position="14"/>
        <end position="160"/>
    </location>
</feature>
<dbReference type="EMBL" id="CP127162">
    <property type="protein sequence ID" value="WIV19611.1"/>
    <property type="molecule type" value="Genomic_DNA"/>
</dbReference>
<evidence type="ECO:0000313" key="3">
    <source>
        <dbReference type="Proteomes" id="UP001236415"/>
    </source>
</evidence>
<dbReference type="InterPro" id="IPR036291">
    <property type="entry name" value="NAD(P)-bd_dom_sf"/>
</dbReference>
<evidence type="ECO:0000313" key="2">
    <source>
        <dbReference type="EMBL" id="WIV19611.1"/>
    </source>
</evidence>
<dbReference type="PANTHER" id="PTHR14097">
    <property type="entry name" value="OXIDOREDUCTASE HTATIP2"/>
    <property type="match status" value="1"/>
</dbReference>
<organism evidence="2 3">
    <name type="scientific">Paenibacillus polygoni</name>
    <dbReference type="NCBI Taxonomy" id="3050112"/>
    <lineage>
        <taxon>Bacteria</taxon>
        <taxon>Bacillati</taxon>
        <taxon>Bacillota</taxon>
        <taxon>Bacilli</taxon>
        <taxon>Bacillales</taxon>
        <taxon>Paenibacillaceae</taxon>
        <taxon>Paenibacillus</taxon>
    </lineage>
</organism>
<sequence length="233" mass="26064">MNLLGQTRKAIVIGATGMVGQQLVTGLLEQHSYTEVVILVRESLKLTHPKLIQVIVNWDELEKYESAFHQADDLFCCLGTTIKKAGSQAAFRKVDLEYPVTAAKIAKRHGIKQFIGISSMGANAKSRVFYSRTKGQFEEEVKKTGIPSIHFVRPSLLLGDRKEHRTGEKMGEVFLRLFDPLLKLGKGRQFRAIPGSLVAAAMIRIALQEQKGIHIYSNHEIREIAESQPLSQK</sequence>
<dbReference type="Pfam" id="PF13460">
    <property type="entry name" value="NAD_binding_10"/>
    <property type="match status" value="1"/>
</dbReference>
<evidence type="ECO:0000259" key="1">
    <source>
        <dbReference type="Pfam" id="PF13460"/>
    </source>
</evidence>
<dbReference type="InterPro" id="IPR016040">
    <property type="entry name" value="NAD(P)-bd_dom"/>
</dbReference>
<reference evidence="2 3" key="1">
    <citation type="submission" date="2023-06" db="EMBL/GenBank/DDBJ databases">
        <title>Paenibacillus polygonum sp. nov., an endophytic bacterium, isolated from Polygonum lapathifolium L. in Nanji Wetland National Nature Reserve, South of Poyang Lake, Jiangxi Province, China.</title>
        <authorList>
            <person name="Yu Z."/>
        </authorList>
    </citation>
    <scope>NUCLEOTIDE SEQUENCE [LARGE SCALE GENOMIC DNA]</scope>
    <source>
        <strain evidence="2 3">C31</strain>
    </source>
</reference>
<dbReference type="PANTHER" id="PTHR14097:SF7">
    <property type="entry name" value="OXIDOREDUCTASE HTATIP2"/>
    <property type="match status" value="1"/>
</dbReference>
<name>A0ABY8X262_9BACL</name>
<gene>
    <name evidence="2" type="ORF">QPK24_02360</name>
</gene>
<protein>
    <submittedName>
        <fullName evidence="2">Oxidoreductase</fullName>
    </submittedName>
</protein>
<dbReference type="RefSeq" id="WP_285745831.1">
    <property type="nucleotide sequence ID" value="NZ_CP127162.1"/>
</dbReference>
<dbReference type="CDD" id="cd05250">
    <property type="entry name" value="CC3_like_SDR_a"/>
    <property type="match status" value="1"/>
</dbReference>
<accession>A0ABY8X262</accession>
<dbReference type="SUPFAM" id="SSF51735">
    <property type="entry name" value="NAD(P)-binding Rossmann-fold domains"/>
    <property type="match status" value="1"/>
</dbReference>
<proteinExistence type="predicted"/>
<keyword evidence="3" id="KW-1185">Reference proteome</keyword>
<dbReference type="Gene3D" id="3.40.50.720">
    <property type="entry name" value="NAD(P)-binding Rossmann-like Domain"/>
    <property type="match status" value="1"/>
</dbReference>